<sequence>MADEAILHINPSEDEGLMGQLDDELSFLTQLPIAETACSSLSKPTPPAPAAKAKKRTAKRKNIDQANSCTLNEPPSAAKKTSSDDSDLHKAVSSLQQTVATLTNAFLHRSDSGSSHYANRFPTEEILSEGEIPDDNLVALNLAPETGNDNAIVGNSYVHVPEKGIDTFTEGDLDNLLCDTGNQDDLLTEMAALIEGDEKESSALNDQLAKTVNALAQGKIKPEKLEEKLGKYNKPSNCGNLCLTRVNPEIWSILKPTTRARDVKFQKVQSSFVRASIAIAMATDQMLKARNNNETIDTAQLIRMLVDAIAILGSGNAQLNLRRRDSIRPDLNQKYAALCSSQVPCTSLLFGDDLVQSCKTIVETNKISSQMFVNDPKRRNTRQFSGRGSSHRAGDFRSRGFPKQHYGSHQRAPYYPRGRGYYRRAQSQGQGYYRSGGSSGHGSGNYHQTPSQSTSTGASTAKKTVT</sequence>
<dbReference type="RefSeq" id="XP_038072431.1">
    <property type="nucleotide sequence ID" value="XM_038216503.1"/>
</dbReference>
<organism evidence="2 3">
    <name type="scientific">Patiria miniata</name>
    <name type="common">Bat star</name>
    <name type="synonym">Asterina miniata</name>
    <dbReference type="NCBI Taxonomy" id="46514"/>
    <lineage>
        <taxon>Eukaryota</taxon>
        <taxon>Metazoa</taxon>
        <taxon>Echinodermata</taxon>
        <taxon>Eleutherozoa</taxon>
        <taxon>Asterozoa</taxon>
        <taxon>Asteroidea</taxon>
        <taxon>Valvatacea</taxon>
        <taxon>Valvatida</taxon>
        <taxon>Asterinidae</taxon>
        <taxon>Patiria</taxon>
    </lineage>
</organism>
<dbReference type="OrthoDB" id="5988333at2759"/>
<feature type="region of interest" description="Disordered" evidence="1">
    <location>
        <begin position="38"/>
        <end position="91"/>
    </location>
</feature>
<evidence type="ECO:0000313" key="3">
    <source>
        <dbReference type="Proteomes" id="UP000887568"/>
    </source>
</evidence>
<proteinExistence type="predicted"/>
<protein>
    <submittedName>
        <fullName evidence="2">Uncharacterized protein</fullName>
    </submittedName>
</protein>
<feature type="compositionally biased region" description="Polar residues" evidence="1">
    <location>
        <begin position="64"/>
        <end position="73"/>
    </location>
</feature>
<keyword evidence="3" id="KW-1185">Reference proteome</keyword>
<name>A0A914B8E8_PATMI</name>
<dbReference type="RefSeq" id="XP_038072432.1">
    <property type="nucleotide sequence ID" value="XM_038216504.1"/>
</dbReference>
<dbReference type="GeneID" id="119740973"/>
<dbReference type="PANTHER" id="PTHR34239:SF2">
    <property type="entry name" value="TRANSPOSABLE ELEMENT P TRANSPOSASE_THAP9 CONSERVED DOMAIN-CONTAINING PROTEIN"/>
    <property type="match status" value="1"/>
</dbReference>
<feature type="compositionally biased region" description="Basic and acidic residues" evidence="1">
    <location>
        <begin position="81"/>
        <end position="90"/>
    </location>
</feature>
<feature type="compositionally biased region" description="Low complexity" evidence="1">
    <location>
        <begin position="411"/>
        <end position="436"/>
    </location>
</feature>
<dbReference type="PANTHER" id="PTHR34239">
    <property type="entry name" value="APPLE DOMAIN-CONTAINING PROTEIN"/>
    <property type="match status" value="1"/>
</dbReference>
<dbReference type="Proteomes" id="UP000887568">
    <property type="component" value="Unplaced"/>
</dbReference>
<evidence type="ECO:0000313" key="2">
    <source>
        <dbReference type="EnsemblMetazoa" id="XP_038072431.1"/>
    </source>
</evidence>
<feature type="compositionally biased region" description="Low complexity" evidence="1">
    <location>
        <begin position="444"/>
        <end position="466"/>
    </location>
</feature>
<evidence type="ECO:0000256" key="1">
    <source>
        <dbReference type="SAM" id="MobiDB-lite"/>
    </source>
</evidence>
<accession>A0A914B8E8</accession>
<feature type="region of interest" description="Disordered" evidence="1">
    <location>
        <begin position="373"/>
        <end position="466"/>
    </location>
</feature>
<dbReference type="EnsemblMetazoa" id="XM_038216504.1">
    <property type="protein sequence ID" value="XP_038072432.1"/>
    <property type="gene ID" value="LOC119740973"/>
</dbReference>
<dbReference type="AlphaFoldDB" id="A0A914B8E8"/>
<reference evidence="2" key="1">
    <citation type="submission" date="2022-11" db="UniProtKB">
        <authorList>
            <consortium name="EnsemblMetazoa"/>
        </authorList>
    </citation>
    <scope>IDENTIFICATION</scope>
</reference>
<dbReference type="EnsemblMetazoa" id="XM_038216503.1">
    <property type="protein sequence ID" value="XP_038072431.1"/>
    <property type="gene ID" value="LOC119740973"/>
</dbReference>